<sequence length="106" mass="12174">MKNLGTFQAYVVPEAASNRIRQINKLFDDNENSAYAVAGVYVVVVAYIQDRWYMKFCTTSHKRGEDKAYENKKNWRLLLTVIENEQLKKAVEQFILSSKIYAACGG</sequence>
<evidence type="ECO:0000313" key="1">
    <source>
        <dbReference type="EMBL" id="QJA68630.1"/>
    </source>
</evidence>
<gene>
    <name evidence="1" type="ORF">MM415A06052_0009</name>
</gene>
<accession>A0A6M3JFQ1</accession>
<proteinExistence type="predicted"/>
<reference evidence="1" key="1">
    <citation type="submission" date="2020-03" db="EMBL/GenBank/DDBJ databases">
        <title>The deep terrestrial virosphere.</title>
        <authorList>
            <person name="Holmfeldt K."/>
            <person name="Nilsson E."/>
            <person name="Simone D."/>
            <person name="Lopez-Fernandez M."/>
            <person name="Wu X."/>
            <person name="de Brujin I."/>
            <person name="Lundin D."/>
            <person name="Andersson A."/>
            <person name="Bertilsson S."/>
            <person name="Dopson M."/>
        </authorList>
    </citation>
    <scope>NUCLEOTIDE SEQUENCE</scope>
    <source>
        <strain evidence="1">MM415A06052</strain>
    </source>
</reference>
<dbReference type="EMBL" id="MT141634">
    <property type="protein sequence ID" value="QJA68630.1"/>
    <property type="molecule type" value="Genomic_DNA"/>
</dbReference>
<dbReference type="AlphaFoldDB" id="A0A6M3JFQ1"/>
<protein>
    <submittedName>
        <fullName evidence="1">Uncharacterized protein</fullName>
    </submittedName>
</protein>
<organism evidence="1">
    <name type="scientific">viral metagenome</name>
    <dbReference type="NCBI Taxonomy" id="1070528"/>
    <lineage>
        <taxon>unclassified sequences</taxon>
        <taxon>metagenomes</taxon>
        <taxon>organismal metagenomes</taxon>
    </lineage>
</organism>
<name>A0A6M3JFQ1_9ZZZZ</name>